<comment type="similarity">
    <text evidence="2 6">Belongs to the battenin family.</text>
</comment>
<feature type="transmembrane region" description="Helical" evidence="6">
    <location>
        <begin position="21"/>
        <end position="41"/>
    </location>
</feature>
<feature type="transmembrane region" description="Helical" evidence="6">
    <location>
        <begin position="379"/>
        <end position="401"/>
    </location>
</feature>
<dbReference type="SUPFAM" id="SSF103473">
    <property type="entry name" value="MFS general substrate transporter"/>
    <property type="match status" value="1"/>
</dbReference>
<dbReference type="RefSeq" id="XP_004359351.1">
    <property type="nucleotide sequence ID" value="XM_004359294.1"/>
</dbReference>
<feature type="transmembrane region" description="Helical" evidence="6">
    <location>
        <begin position="47"/>
        <end position="64"/>
    </location>
</feature>
<dbReference type="GeneID" id="14872990"/>
<dbReference type="Proteomes" id="UP000007797">
    <property type="component" value="Unassembled WGS sequence"/>
</dbReference>
<sequence length="417" mass="46291">MVRLKFTPYVRNWICFHFMGNINNFSYCVVNAAGQSLAAYFDNSKNIALVLWANIAFGFAARLLNTFALEKVGSKLKIAINCFIMGGGLVGVALSYYVNFAFCISMIALIGIASSFGESVVLSYLKLFPSDIVNGWSSGTGVAGVSGSLFYIGLVAAGLSNSVIFYCILPTVLVYFALFFFGLKVPTGTNEANPYTPLKSETEDIVNQKKQEKETLIENADGIDQIVEPMRGPSGETKRNRYIRCAKLVWWNAINLMLVYFFEYVASVGGADLAVNKKNSNDWFVTNSYAILSFCYQFGVLISRSSLQLFKIHRIGILTVLQGINMVLWIVQAYYRMIESVWVLFALMIYCGLLGGASYVNVFYLILHDKKIPDEDREVCINYAALLVTVGITLASCFILIMDHTFLAFQVAANQAK</sequence>
<dbReference type="PANTHER" id="PTHR10981">
    <property type="entry name" value="BATTENIN"/>
    <property type="match status" value="1"/>
</dbReference>
<evidence type="ECO:0000256" key="6">
    <source>
        <dbReference type="RuleBase" id="RU361113"/>
    </source>
</evidence>
<dbReference type="GO" id="GO:0050714">
    <property type="term" value="P:positive regulation of protein secretion"/>
    <property type="evidence" value="ECO:0007669"/>
    <property type="project" value="EnsemblProtists"/>
</dbReference>
<dbReference type="PRINTS" id="PR01315">
    <property type="entry name" value="BATTENIN"/>
</dbReference>
<feature type="transmembrane region" description="Helical" evidence="6">
    <location>
        <begin position="163"/>
        <end position="183"/>
    </location>
</feature>
<feature type="transmembrane region" description="Helical" evidence="6">
    <location>
        <begin position="315"/>
        <end position="335"/>
    </location>
</feature>
<keyword evidence="3 6" id="KW-0812">Transmembrane</keyword>
<dbReference type="GO" id="GO:0000281">
    <property type="term" value="P:mitotic cytokinesis"/>
    <property type="evidence" value="ECO:0007669"/>
    <property type="project" value="EnsemblProtists"/>
</dbReference>
<dbReference type="GO" id="GO:0031152">
    <property type="term" value="P:aggregation involved in sorocarp development"/>
    <property type="evidence" value="ECO:0007669"/>
    <property type="project" value="EnsemblProtists"/>
</dbReference>
<feature type="transmembrane region" description="Helical" evidence="6">
    <location>
        <begin position="283"/>
        <end position="303"/>
    </location>
</feature>
<evidence type="ECO:0000256" key="5">
    <source>
        <dbReference type="ARBA" id="ARBA00023136"/>
    </source>
</evidence>
<dbReference type="EMBL" id="GL883010">
    <property type="protein sequence ID" value="EGG21501.1"/>
    <property type="molecule type" value="Genomic_DNA"/>
</dbReference>
<feature type="transmembrane region" description="Helical" evidence="6">
    <location>
        <begin position="104"/>
        <end position="125"/>
    </location>
</feature>
<feature type="transmembrane region" description="Helical" evidence="6">
    <location>
        <begin position="248"/>
        <end position="271"/>
    </location>
</feature>
<evidence type="ECO:0000256" key="1">
    <source>
        <dbReference type="ARBA" id="ARBA00004127"/>
    </source>
</evidence>
<dbReference type="GO" id="GO:0000331">
    <property type="term" value="C:contractile vacuole"/>
    <property type="evidence" value="ECO:0007669"/>
    <property type="project" value="EnsemblProtists"/>
</dbReference>
<name>F4PSH1_CACFS</name>
<dbReference type="KEGG" id="dfa:DFA_01387"/>
<feature type="transmembrane region" description="Helical" evidence="6">
    <location>
        <begin position="341"/>
        <end position="367"/>
    </location>
</feature>
<dbReference type="GO" id="GO:0098609">
    <property type="term" value="P:cell-cell adhesion"/>
    <property type="evidence" value="ECO:0007669"/>
    <property type="project" value="EnsemblProtists"/>
</dbReference>
<dbReference type="Gene3D" id="1.20.1250.20">
    <property type="entry name" value="MFS general substrate transporter like domains"/>
    <property type="match status" value="1"/>
</dbReference>
<feature type="transmembrane region" description="Helical" evidence="6">
    <location>
        <begin position="137"/>
        <end position="157"/>
    </location>
</feature>
<comment type="subcellular location">
    <subcellularLocation>
        <location evidence="1">Endomembrane system</location>
        <topology evidence="1">Multi-pass membrane protein</topology>
    </subcellularLocation>
    <subcellularLocation>
        <location evidence="6">Lysosome membrane</location>
        <topology evidence="6">Multi-pass membrane protein</topology>
    </subcellularLocation>
</comment>
<dbReference type="GO" id="GO:0006971">
    <property type="term" value="P:hypotonic response"/>
    <property type="evidence" value="ECO:0007669"/>
    <property type="project" value="EnsemblProtists"/>
</dbReference>
<dbReference type="InterPro" id="IPR003492">
    <property type="entry name" value="Battenin_disease_Cln3"/>
</dbReference>
<dbReference type="GO" id="GO:0005794">
    <property type="term" value="C:Golgi apparatus"/>
    <property type="evidence" value="ECO:0007669"/>
    <property type="project" value="EnsemblProtists"/>
</dbReference>
<keyword evidence="6" id="KW-0458">Lysosome</keyword>
<dbReference type="InterPro" id="IPR036259">
    <property type="entry name" value="MFS_trans_sf"/>
</dbReference>
<dbReference type="GO" id="GO:0006972">
    <property type="term" value="P:hyperosmotic response"/>
    <property type="evidence" value="ECO:0007669"/>
    <property type="project" value="EnsemblProtists"/>
</dbReference>
<dbReference type="AlphaFoldDB" id="F4PSH1"/>
<evidence type="ECO:0000256" key="4">
    <source>
        <dbReference type="ARBA" id="ARBA00022989"/>
    </source>
</evidence>
<keyword evidence="4 6" id="KW-1133">Transmembrane helix</keyword>
<reference evidence="8" key="1">
    <citation type="journal article" date="2011" name="Genome Res.">
        <title>Phylogeny-wide analysis of social amoeba genomes highlights ancient origins for complex intercellular communication.</title>
        <authorList>
            <person name="Heidel A.J."/>
            <person name="Lawal H.M."/>
            <person name="Felder M."/>
            <person name="Schilde C."/>
            <person name="Helps N.R."/>
            <person name="Tunggal B."/>
            <person name="Rivero F."/>
            <person name="John U."/>
            <person name="Schleicher M."/>
            <person name="Eichinger L."/>
            <person name="Platzer M."/>
            <person name="Noegel A.A."/>
            <person name="Schaap P."/>
            <person name="Gloeckner G."/>
        </authorList>
    </citation>
    <scope>NUCLEOTIDE SEQUENCE [LARGE SCALE GENOMIC DNA]</scope>
    <source>
        <strain evidence="8">SH3</strain>
    </source>
</reference>
<dbReference type="OMA" id="ATILYCE"/>
<gene>
    <name evidence="7" type="primary">cln3</name>
    <name evidence="7" type="ORF">DFA_01387</name>
</gene>
<evidence type="ECO:0000256" key="2">
    <source>
        <dbReference type="ARBA" id="ARBA00007467"/>
    </source>
</evidence>
<keyword evidence="5 6" id="KW-0472">Membrane</keyword>
<organism evidence="7 8">
    <name type="scientific">Cavenderia fasciculata</name>
    <name type="common">Slime mold</name>
    <name type="synonym">Dictyostelium fasciculatum</name>
    <dbReference type="NCBI Taxonomy" id="261658"/>
    <lineage>
        <taxon>Eukaryota</taxon>
        <taxon>Amoebozoa</taxon>
        <taxon>Evosea</taxon>
        <taxon>Eumycetozoa</taxon>
        <taxon>Dictyostelia</taxon>
        <taxon>Acytosteliales</taxon>
        <taxon>Cavenderiaceae</taxon>
        <taxon>Cavenderia</taxon>
    </lineage>
</organism>
<dbReference type="GO" id="GO:0031589">
    <property type="term" value="P:cell-substrate adhesion"/>
    <property type="evidence" value="ECO:0007669"/>
    <property type="project" value="EnsemblProtists"/>
</dbReference>
<dbReference type="Pfam" id="PF02487">
    <property type="entry name" value="CLN3"/>
    <property type="match status" value="1"/>
</dbReference>
<evidence type="ECO:0000256" key="3">
    <source>
        <dbReference type="ARBA" id="ARBA00022692"/>
    </source>
</evidence>
<protein>
    <recommendedName>
        <fullName evidence="6">Battenin</fullName>
    </recommendedName>
</protein>
<proteinExistence type="inferred from homology"/>
<dbReference type="OrthoDB" id="5965864at2759"/>
<dbReference type="PANTHER" id="PTHR10981:SF7">
    <property type="entry name" value="BATTENIN"/>
    <property type="match status" value="1"/>
</dbReference>
<dbReference type="GO" id="GO:0005765">
    <property type="term" value="C:lysosomal membrane"/>
    <property type="evidence" value="ECO:0007669"/>
    <property type="project" value="UniProtKB-SubCell"/>
</dbReference>
<evidence type="ECO:0000313" key="7">
    <source>
        <dbReference type="EMBL" id="EGG21501.1"/>
    </source>
</evidence>
<dbReference type="GO" id="GO:0006907">
    <property type="term" value="P:pinocytosis"/>
    <property type="evidence" value="ECO:0007669"/>
    <property type="project" value="EnsemblProtists"/>
</dbReference>
<keyword evidence="8" id="KW-1185">Reference proteome</keyword>
<dbReference type="GO" id="GO:0030139">
    <property type="term" value="C:endocytic vesicle"/>
    <property type="evidence" value="ECO:0007669"/>
    <property type="project" value="EnsemblProtists"/>
</dbReference>
<accession>F4PSH1</accession>
<dbReference type="GO" id="GO:0008285">
    <property type="term" value="P:negative regulation of cell population proliferation"/>
    <property type="evidence" value="ECO:0007669"/>
    <property type="project" value="EnsemblProtists"/>
</dbReference>
<evidence type="ECO:0000313" key="8">
    <source>
        <dbReference type="Proteomes" id="UP000007797"/>
    </source>
</evidence>
<dbReference type="STRING" id="1054147.F4PSH1"/>
<dbReference type="GO" id="GO:0050709">
    <property type="term" value="P:negative regulation of protein secretion"/>
    <property type="evidence" value="ECO:0007669"/>
    <property type="project" value="EnsemblProtists"/>
</dbReference>
<feature type="transmembrane region" description="Helical" evidence="6">
    <location>
        <begin position="76"/>
        <end position="98"/>
    </location>
</feature>
<dbReference type="GO" id="GO:0009992">
    <property type="term" value="P:intracellular water homeostasis"/>
    <property type="evidence" value="ECO:0007669"/>
    <property type="project" value="EnsemblProtists"/>
</dbReference>
<dbReference type="GO" id="GO:0031156">
    <property type="term" value="P:regulation of sorocarp development"/>
    <property type="evidence" value="ECO:0007669"/>
    <property type="project" value="EnsemblProtists"/>
</dbReference>